<evidence type="ECO:0000259" key="4">
    <source>
        <dbReference type="Pfam" id="PF25975"/>
    </source>
</evidence>
<feature type="domain" description="CzcB-like C-terminal circularly permuted SH3-like" evidence="4">
    <location>
        <begin position="226"/>
        <end position="285"/>
    </location>
</feature>
<name>A0ABV7JCT8_9GAMM</name>
<sequence>MRSILFKFPIIIVFLSLALITHASGEHEEQQMVTIDDHIAEKSMIETTIASSGIINEQLKVYGKTVNDPSQVSHIRARFPGTVVNVNVQIGDTVKVGDTLAFVESNESLKNYPIKALMPGVVVARHANPGEMALDQVLFTVANFEKIWVELQVFPGQLNQISSDQQVLISGLDKTVTSKIEHIISSQDERPYSIARVLINNQSRDWTTGLLVSGQVSINTTEADLVVPTKAIQTIENDSVVFVKSGQSYLVHVVQIGRTDGQFTEILSGLHLGDEYVSENSYLIKADLEKSGASHDH</sequence>
<evidence type="ECO:0000313" key="6">
    <source>
        <dbReference type="Proteomes" id="UP001595533"/>
    </source>
</evidence>
<dbReference type="CDD" id="cd06850">
    <property type="entry name" value="biotinyl_domain"/>
    <property type="match status" value="1"/>
</dbReference>
<protein>
    <submittedName>
        <fullName evidence="5">Efflux RND transporter periplasmic adaptor subunit</fullName>
    </submittedName>
</protein>
<keyword evidence="6" id="KW-1185">Reference proteome</keyword>
<dbReference type="InterPro" id="IPR051909">
    <property type="entry name" value="MFP_Cation_Efflux"/>
</dbReference>
<reference evidence="6" key="1">
    <citation type="journal article" date="2019" name="Int. J. Syst. Evol. Microbiol.">
        <title>The Global Catalogue of Microorganisms (GCM) 10K type strain sequencing project: providing services to taxonomists for standard genome sequencing and annotation.</title>
        <authorList>
            <consortium name="The Broad Institute Genomics Platform"/>
            <consortium name="The Broad Institute Genome Sequencing Center for Infectious Disease"/>
            <person name="Wu L."/>
            <person name="Ma J."/>
        </authorList>
    </citation>
    <scope>NUCLEOTIDE SEQUENCE [LARGE SCALE GENOMIC DNA]</scope>
    <source>
        <strain evidence="6">KCTC 42953</strain>
    </source>
</reference>
<dbReference type="RefSeq" id="WP_077409908.1">
    <property type="nucleotide sequence ID" value="NZ_JBHRTS010000002.1"/>
</dbReference>
<dbReference type="PANTHER" id="PTHR30097">
    <property type="entry name" value="CATION EFFLUX SYSTEM PROTEIN CUSB"/>
    <property type="match status" value="1"/>
</dbReference>
<proteinExistence type="predicted"/>
<feature type="chain" id="PRO_5046909637" evidence="2">
    <location>
        <begin position="24"/>
        <end position="297"/>
    </location>
</feature>
<dbReference type="Gene3D" id="2.40.50.100">
    <property type="match status" value="1"/>
</dbReference>
<dbReference type="InterPro" id="IPR011053">
    <property type="entry name" value="Single_hybrid_motif"/>
</dbReference>
<evidence type="ECO:0000256" key="1">
    <source>
        <dbReference type="ARBA" id="ARBA00022448"/>
    </source>
</evidence>
<dbReference type="Proteomes" id="UP001595533">
    <property type="component" value="Unassembled WGS sequence"/>
</dbReference>
<gene>
    <name evidence="5" type="ORF">ACFODZ_03120</name>
</gene>
<evidence type="ECO:0000256" key="2">
    <source>
        <dbReference type="SAM" id="SignalP"/>
    </source>
</evidence>
<feature type="domain" description="CzcB-like barrel-sandwich hybrid" evidence="3">
    <location>
        <begin position="72"/>
        <end position="143"/>
    </location>
</feature>
<dbReference type="Gene3D" id="2.40.420.20">
    <property type="match status" value="1"/>
</dbReference>
<dbReference type="EMBL" id="JBHRTS010000002">
    <property type="protein sequence ID" value="MFC3193227.1"/>
    <property type="molecule type" value="Genomic_DNA"/>
</dbReference>
<comment type="caution">
    <text evidence="5">The sequence shown here is derived from an EMBL/GenBank/DDBJ whole genome shotgun (WGS) entry which is preliminary data.</text>
</comment>
<dbReference type="InterPro" id="IPR058649">
    <property type="entry name" value="CzcB_C"/>
</dbReference>
<organism evidence="5 6">
    <name type="scientific">Marinicella sediminis</name>
    <dbReference type="NCBI Taxonomy" id="1792834"/>
    <lineage>
        <taxon>Bacteria</taxon>
        <taxon>Pseudomonadati</taxon>
        <taxon>Pseudomonadota</taxon>
        <taxon>Gammaproteobacteria</taxon>
        <taxon>Lysobacterales</taxon>
        <taxon>Marinicellaceae</taxon>
        <taxon>Marinicella</taxon>
    </lineage>
</organism>
<evidence type="ECO:0000313" key="5">
    <source>
        <dbReference type="EMBL" id="MFC3193227.1"/>
    </source>
</evidence>
<dbReference type="Pfam" id="PF25975">
    <property type="entry name" value="CzcB_C"/>
    <property type="match status" value="1"/>
</dbReference>
<accession>A0ABV7JCT8</accession>
<dbReference type="InterPro" id="IPR058647">
    <property type="entry name" value="BSH_CzcB-like"/>
</dbReference>
<evidence type="ECO:0000259" key="3">
    <source>
        <dbReference type="Pfam" id="PF25973"/>
    </source>
</evidence>
<dbReference type="Pfam" id="PF25973">
    <property type="entry name" value="BSH_CzcB"/>
    <property type="match status" value="1"/>
</dbReference>
<dbReference type="PANTHER" id="PTHR30097:SF4">
    <property type="entry name" value="SLR6042 PROTEIN"/>
    <property type="match status" value="1"/>
</dbReference>
<keyword evidence="2" id="KW-0732">Signal</keyword>
<feature type="signal peptide" evidence="2">
    <location>
        <begin position="1"/>
        <end position="23"/>
    </location>
</feature>
<dbReference type="SUPFAM" id="SSF51230">
    <property type="entry name" value="Single hybrid motif"/>
    <property type="match status" value="1"/>
</dbReference>
<keyword evidence="1" id="KW-0813">Transport</keyword>